<evidence type="ECO:0000313" key="1">
    <source>
        <dbReference type="EMBL" id="CAD5954228.1"/>
    </source>
</evidence>
<dbReference type="RefSeq" id="WP_254032429.1">
    <property type="nucleotide sequence ID" value="NZ_LR882963.1"/>
</dbReference>
<protein>
    <submittedName>
        <fullName evidence="1">Uncharacterized protein</fullName>
    </submittedName>
</protein>
<reference evidence="1" key="1">
    <citation type="submission" date="2020-09" db="EMBL/GenBank/DDBJ databases">
        <authorList>
            <person name="Blom J."/>
        </authorList>
    </citation>
    <scope>NUCLEOTIDE SEQUENCE</scope>
    <source>
        <strain evidence="1">No.66</strain>
    </source>
</reference>
<name>A0AAD1Q4Z1_PLAAG</name>
<gene>
    <name evidence="1" type="ORF">PANO66_02825</name>
</gene>
<evidence type="ECO:0000313" key="2">
    <source>
        <dbReference type="Proteomes" id="UP001153761"/>
    </source>
</evidence>
<sequence>MSNYLGIATVTATLQRMLQQSVQTDVEGARVTTSRPENTGELQKQELVFTSTI</sequence>
<dbReference type="EMBL" id="LR882963">
    <property type="protein sequence ID" value="CAD5954228.1"/>
    <property type="molecule type" value="Genomic_DNA"/>
</dbReference>
<organism evidence="1 2">
    <name type="scientific">Planktothrix agardhii</name>
    <name type="common">Oscillatoria agardhii</name>
    <dbReference type="NCBI Taxonomy" id="1160"/>
    <lineage>
        <taxon>Bacteria</taxon>
        <taxon>Bacillati</taxon>
        <taxon>Cyanobacteriota</taxon>
        <taxon>Cyanophyceae</taxon>
        <taxon>Oscillatoriophycideae</taxon>
        <taxon>Oscillatoriales</taxon>
        <taxon>Microcoleaceae</taxon>
        <taxon>Planktothrix</taxon>
    </lineage>
</organism>
<proteinExistence type="predicted"/>
<dbReference type="AlphaFoldDB" id="A0AAD1Q4Z1"/>
<dbReference type="Proteomes" id="UP001153761">
    <property type="component" value="Chromosome"/>
</dbReference>
<accession>A0AAD1Q4Z1</accession>